<accession>A0A512RFL7</accession>
<dbReference type="Pfam" id="PF13572">
    <property type="entry name" value="DUF4134"/>
    <property type="match status" value="1"/>
</dbReference>
<dbReference type="AlphaFoldDB" id="A0A512RFL7"/>
<reference evidence="2 3" key="1">
    <citation type="submission" date="2019-07" db="EMBL/GenBank/DDBJ databases">
        <title>Whole genome shotgun sequence of Chitinophaga cymbidii NBRC 109752.</title>
        <authorList>
            <person name="Hosoyama A."/>
            <person name="Uohara A."/>
            <person name="Ohji S."/>
            <person name="Ichikawa N."/>
        </authorList>
    </citation>
    <scope>NUCLEOTIDE SEQUENCE [LARGE SCALE GENOMIC DNA]</scope>
    <source>
        <strain evidence="2 3">NBRC 109752</strain>
    </source>
</reference>
<keyword evidence="1" id="KW-0812">Transmembrane</keyword>
<comment type="caution">
    <text evidence="2">The sequence shown here is derived from an EMBL/GenBank/DDBJ whole genome shotgun (WGS) entry which is preliminary data.</text>
</comment>
<evidence type="ECO:0000256" key="1">
    <source>
        <dbReference type="SAM" id="Phobius"/>
    </source>
</evidence>
<dbReference type="EMBL" id="BKAU01000001">
    <property type="protein sequence ID" value="GEP94503.1"/>
    <property type="molecule type" value="Genomic_DNA"/>
</dbReference>
<evidence type="ECO:0000313" key="3">
    <source>
        <dbReference type="Proteomes" id="UP000321436"/>
    </source>
</evidence>
<evidence type="ECO:0000313" key="2">
    <source>
        <dbReference type="EMBL" id="GEP94503.1"/>
    </source>
</evidence>
<feature type="transmembrane region" description="Helical" evidence="1">
    <location>
        <begin position="51"/>
        <end position="76"/>
    </location>
</feature>
<keyword evidence="1" id="KW-1133">Transmembrane helix</keyword>
<proteinExistence type="predicted"/>
<dbReference type="Proteomes" id="UP000321436">
    <property type="component" value="Unassembled WGS sequence"/>
</dbReference>
<gene>
    <name evidence="2" type="ORF">CCY01nite_07630</name>
</gene>
<dbReference type="OrthoDB" id="1029065at2"/>
<organism evidence="2 3">
    <name type="scientific">Chitinophaga cymbidii</name>
    <dbReference type="NCBI Taxonomy" id="1096750"/>
    <lineage>
        <taxon>Bacteria</taxon>
        <taxon>Pseudomonadati</taxon>
        <taxon>Bacteroidota</taxon>
        <taxon>Chitinophagia</taxon>
        <taxon>Chitinophagales</taxon>
        <taxon>Chitinophagaceae</taxon>
        <taxon>Chitinophaga</taxon>
    </lineage>
</organism>
<keyword evidence="1" id="KW-0472">Membrane</keyword>
<protein>
    <submittedName>
        <fullName evidence="2">Conjugal transfer protein</fullName>
    </submittedName>
</protein>
<dbReference type="InterPro" id="IPR025408">
    <property type="entry name" value="DUF4134"/>
</dbReference>
<name>A0A512RFL7_9BACT</name>
<keyword evidence="3" id="KW-1185">Reference proteome</keyword>
<feature type="transmembrane region" description="Helical" evidence="1">
    <location>
        <begin position="88"/>
        <end position="110"/>
    </location>
</feature>
<sequence>MCERKLRGRKRIVARNFLLLFAVLLFAVINCLAQADGVAGIESATDLLNDYFEAGVTLLYIIGAVVGLIGAVKVYNKWSSGDQDTSKAAASWFGACIFLVIVATALRSFFGIG</sequence>
<dbReference type="RefSeq" id="WP_146857968.1">
    <property type="nucleotide sequence ID" value="NZ_BKAU01000001.1"/>
</dbReference>